<evidence type="ECO:0000313" key="1">
    <source>
        <dbReference type="EMBL" id="UYL65055.1"/>
    </source>
</evidence>
<evidence type="ECO:0000313" key="2">
    <source>
        <dbReference type="Proteomes" id="UP001156238"/>
    </source>
</evidence>
<name>A0AA46TDU0_9VIRU</name>
<protein>
    <submittedName>
        <fullName evidence="1">Uncharacterized protein</fullName>
    </submittedName>
</protein>
<accession>A0AA46TDU0</accession>
<proteinExistence type="predicted"/>
<dbReference type="Proteomes" id="UP001156238">
    <property type="component" value="Segment"/>
</dbReference>
<keyword evidence="2" id="KW-1185">Reference proteome</keyword>
<dbReference type="EMBL" id="OP548100">
    <property type="protein sequence ID" value="UYL65055.1"/>
    <property type="molecule type" value="Genomic_DNA"/>
</dbReference>
<sequence>MKKEVLEWLRLKEQIAHKRTELIKEAEKNAVRVQQIATEGIKNMEDIVFYLEINREELMKVNYEAVNNNNQLLYIESTAIIRFIDNTLSLIKPATEQKNKKVIEEYYGYQ</sequence>
<organism evidence="1 2">
    <name type="scientific">Methanophagales virus PBV305</name>
    <dbReference type="NCBI Taxonomy" id="3071310"/>
    <lineage>
        <taxon>Viruses</taxon>
        <taxon>Varidnaviria</taxon>
        <taxon>Abadenavirae</taxon>
        <taxon>Produgelaviricota</taxon>
        <taxon>Belvinaviricetes</taxon>
        <taxon>Coyopavirales</taxon>
        <taxon>Chaacviridae</taxon>
        <taxon>Homochaacvirus</taxon>
        <taxon>Homochaacvirus californiense</taxon>
    </lineage>
</organism>
<gene>
    <name evidence="1" type="ORF">HJKPNNFO_00003</name>
</gene>
<reference evidence="1 2" key="1">
    <citation type="submission" date="2022-09" db="EMBL/GenBank/DDBJ databases">
        <title>Evolutionary Diversification of Methanotrophic Ca. Methanophagales (ANME-1) and Their Expansive Virome.</title>
        <authorList>
            <person name="Laso-Perez R."/>
            <person name="Wu F."/>
            <person name="Cremiere A."/>
            <person name="Speth D.R."/>
            <person name="Magyar J.S."/>
            <person name="Krupovic M."/>
            <person name="Orphan V."/>
        </authorList>
    </citation>
    <scope>NUCLEOTIDE SEQUENCE [LARGE SCALE GENOMIC DNA]</scope>
    <source>
        <strain evidence="1">PBV305</strain>
    </source>
</reference>